<dbReference type="Pfam" id="PF02623">
    <property type="entry name" value="FliW"/>
    <property type="match status" value="1"/>
</dbReference>
<evidence type="ECO:0000256" key="4">
    <source>
        <dbReference type="HAMAP-Rule" id="MF_01185"/>
    </source>
</evidence>
<accession>A0A9W6QMH6</accession>
<keyword evidence="2 4" id="KW-1005">Bacterial flagellum biogenesis</keyword>
<comment type="similarity">
    <text evidence="4">Belongs to the FliW family.</text>
</comment>
<dbReference type="RefSeq" id="WP_285611514.1">
    <property type="nucleotide sequence ID" value="NZ_BSSD01000006.1"/>
</dbReference>
<evidence type="ECO:0000256" key="5">
    <source>
        <dbReference type="SAM" id="MobiDB-lite"/>
    </source>
</evidence>
<keyword evidence="1 4" id="KW-0963">Cytoplasm</keyword>
<dbReference type="Gene3D" id="2.30.290.10">
    <property type="entry name" value="BH3618-like"/>
    <property type="match status" value="1"/>
</dbReference>
<dbReference type="InterPro" id="IPR024046">
    <property type="entry name" value="Flagellar_assmbl_FliW_dom_sf"/>
</dbReference>
<dbReference type="PANTHER" id="PTHR39190">
    <property type="entry name" value="FLAGELLAR ASSEMBLY FACTOR FLIW"/>
    <property type="match status" value="1"/>
</dbReference>
<comment type="subcellular location">
    <subcellularLocation>
        <location evidence="4">Cytoplasm</location>
    </subcellularLocation>
</comment>
<sequence>MTAGLSTLTAGPSTLTSGLPTLDAGPSTLTTGSSTLTTSPSTLYARPARGGTATAVSTTPAEAGHALPTIEFRTPMPGFPEHREFVLVAVDPDGPLFTLRSVDDPQLRFLVVPPAPFYPDYAPQVGAQVLEQLGTTDPEDLLVLLVVTAAGSVAEATANLLAPVIVDQSTRRAVQVILEEDLPIRARLLPA</sequence>
<dbReference type="GO" id="GO:0044780">
    <property type="term" value="P:bacterial-type flagellum assembly"/>
    <property type="evidence" value="ECO:0007669"/>
    <property type="project" value="UniProtKB-UniRule"/>
</dbReference>
<dbReference type="PANTHER" id="PTHR39190:SF1">
    <property type="entry name" value="FLAGELLAR ASSEMBLY FACTOR FLIW"/>
    <property type="match status" value="1"/>
</dbReference>
<reference evidence="6" key="1">
    <citation type="submission" date="2023-02" db="EMBL/GenBank/DDBJ databases">
        <title>Actinokineospora globicatena NBRC 15670.</title>
        <authorList>
            <person name="Ichikawa N."/>
            <person name="Sato H."/>
            <person name="Tonouchi N."/>
        </authorList>
    </citation>
    <scope>NUCLEOTIDE SEQUENCE</scope>
    <source>
        <strain evidence="6">NBRC 15670</strain>
    </source>
</reference>
<dbReference type="HAMAP" id="MF_01185">
    <property type="entry name" value="FliW"/>
    <property type="match status" value="1"/>
</dbReference>
<dbReference type="Proteomes" id="UP001165042">
    <property type="component" value="Unassembled WGS sequence"/>
</dbReference>
<feature type="compositionally biased region" description="Polar residues" evidence="5">
    <location>
        <begin position="1"/>
        <end position="19"/>
    </location>
</feature>
<keyword evidence="7" id="KW-1185">Reference proteome</keyword>
<evidence type="ECO:0000313" key="6">
    <source>
        <dbReference type="EMBL" id="GLW93128.1"/>
    </source>
</evidence>
<evidence type="ECO:0000256" key="2">
    <source>
        <dbReference type="ARBA" id="ARBA00022795"/>
    </source>
</evidence>
<dbReference type="AlphaFoldDB" id="A0A9W6QMH6"/>
<dbReference type="EMBL" id="BSSD01000006">
    <property type="protein sequence ID" value="GLW93128.1"/>
    <property type="molecule type" value="Genomic_DNA"/>
</dbReference>
<evidence type="ECO:0000256" key="3">
    <source>
        <dbReference type="ARBA" id="ARBA00022845"/>
    </source>
</evidence>
<dbReference type="GO" id="GO:0006417">
    <property type="term" value="P:regulation of translation"/>
    <property type="evidence" value="ECO:0007669"/>
    <property type="project" value="UniProtKB-KW"/>
</dbReference>
<name>A0A9W6QMH6_9PSEU</name>
<comment type="subunit">
    <text evidence="4">Interacts with translational regulator CsrA and flagellin(s).</text>
</comment>
<organism evidence="6 7">
    <name type="scientific">Actinokineospora globicatena</name>
    <dbReference type="NCBI Taxonomy" id="103729"/>
    <lineage>
        <taxon>Bacteria</taxon>
        <taxon>Bacillati</taxon>
        <taxon>Actinomycetota</taxon>
        <taxon>Actinomycetes</taxon>
        <taxon>Pseudonocardiales</taxon>
        <taxon>Pseudonocardiaceae</taxon>
        <taxon>Actinokineospora</taxon>
    </lineage>
</organism>
<proteinExistence type="inferred from homology"/>
<protein>
    <recommendedName>
        <fullName evidence="4">Flagellar assembly factor FliW</fullName>
    </recommendedName>
</protein>
<keyword evidence="3 4" id="KW-0810">Translation regulation</keyword>
<feature type="compositionally biased region" description="Low complexity" evidence="5">
    <location>
        <begin position="25"/>
        <end position="43"/>
    </location>
</feature>
<dbReference type="SUPFAM" id="SSF141457">
    <property type="entry name" value="BH3618-like"/>
    <property type="match status" value="1"/>
</dbReference>
<comment type="function">
    <text evidence="4">Acts as an anti-CsrA protein, binds CsrA and prevents it from repressing translation of its target genes, one of which is flagellin. Binds to flagellin and participates in the assembly of the flagellum.</text>
</comment>
<evidence type="ECO:0000313" key="7">
    <source>
        <dbReference type="Proteomes" id="UP001165042"/>
    </source>
</evidence>
<comment type="caution">
    <text evidence="6">The sequence shown here is derived from an EMBL/GenBank/DDBJ whole genome shotgun (WGS) entry which is preliminary data.</text>
</comment>
<gene>
    <name evidence="4" type="primary">fliW</name>
    <name evidence="6" type="ORF">Aglo03_39440</name>
</gene>
<keyword evidence="4" id="KW-0143">Chaperone</keyword>
<evidence type="ECO:0000256" key="1">
    <source>
        <dbReference type="ARBA" id="ARBA00022490"/>
    </source>
</evidence>
<dbReference type="InterPro" id="IPR003775">
    <property type="entry name" value="Flagellar_assembly_factor_FliW"/>
</dbReference>
<dbReference type="GO" id="GO:0005737">
    <property type="term" value="C:cytoplasm"/>
    <property type="evidence" value="ECO:0007669"/>
    <property type="project" value="UniProtKB-SubCell"/>
</dbReference>
<feature type="region of interest" description="Disordered" evidence="5">
    <location>
        <begin position="1"/>
        <end position="62"/>
    </location>
</feature>